<dbReference type="SUPFAM" id="SSF47336">
    <property type="entry name" value="ACP-like"/>
    <property type="match status" value="2"/>
</dbReference>
<evidence type="ECO:0000256" key="7">
    <source>
        <dbReference type="SAM" id="MobiDB-lite"/>
    </source>
</evidence>
<keyword evidence="3" id="KW-0597">Phosphoprotein</keyword>
<dbReference type="Proteomes" id="UP001232148">
    <property type="component" value="Unassembled WGS sequence"/>
</dbReference>
<dbReference type="GO" id="GO:0006633">
    <property type="term" value="P:fatty acid biosynthetic process"/>
    <property type="evidence" value="ECO:0007669"/>
    <property type="project" value="InterPro"/>
</dbReference>
<dbReference type="InterPro" id="IPR014043">
    <property type="entry name" value="Acyl_transferase_dom"/>
</dbReference>
<feature type="domain" description="Carrier" evidence="8">
    <location>
        <begin position="1770"/>
        <end position="1844"/>
    </location>
</feature>
<dbReference type="InterPro" id="IPR014031">
    <property type="entry name" value="Ketoacyl_synth_C"/>
</dbReference>
<dbReference type="Pfam" id="PF00109">
    <property type="entry name" value="ketoacyl-synt"/>
    <property type="match status" value="1"/>
</dbReference>
<dbReference type="InterPro" id="IPR016039">
    <property type="entry name" value="Thiolase-like"/>
</dbReference>
<dbReference type="PANTHER" id="PTHR43775">
    <property type="entry name" value="FATTY ACID SYNTHASE"/>
    <property type="match status" value="1"/>
</dbReference>
<name>A0AAD9HUW2_9PEZI</name>
<evidence type="ECO:0000259" key="8">
    <source>
        <dbReference type="PROSITE" id="PS50075"/>
    </source>
</evidence>
<evidence type="ECO:0000256" key="5">
    <source>
        <dbReference type="ARBA" id="ARBA00023268"/>
    </source>
</evidence>
<keyword evidence="12" id="KW-1185">Reference proteome</keyword>
<dbReference type="InterPro" id="IPR018201">
    <property type="entry name" value="Ketoacyl_synth_AS"/>
</dbReference>
<dbReference type="InterPro" id="IPR016035">
    <property type="entry name" value="Acyl_Trfase/lysoPLipase"/>
</dbReference>
<feature type="region of interest" description="N-terminal hotdog fold" evidence="6">
    <location>
        <begin position="1289"/>
        <end position="1436"/>
    </location>
</feature>
<keyword evidence="5" id="KW-0511">Multifunctional enzyme</keyword>
<dbReference type="PROSITE" id="PS52004">
    <property type="entry name" value="KS3_2"/>
    <property type="match status" value="1"/>
</dbReference>
<comment type="pathway">
    <text evidence="1">Secondary metabolite biosynthesis.</text>
</comment>
<evidence type="ECO:0000313" key="11">
    <source>
        <dbReference type="EMBL" id="KAK2035493.1"/>
    </source>
</evidence>
<dbReference type="SUPFAM" id="SSF52151">
    <property type="entry name" value="FabD/lysophospholipase-like"/>
    <property type="match status" value="1"/>
</dbReference>
<dbReference type="InterPro" id="IPR049900">
    <property type="entry name" value="PKS_mFAS_DH"/>
</dbReference>
<protein>
    <submittedName>
        <fullName evidence="11">Ketoacyl-synt-domain-containing protein</fullName>
    </submittedName>
</protein>
<feature type="region of interest" description="C-terminal hotdog fold" evidence="6">
    <location>
        <begin position="1456"/>
        <end position="1613"/>
    </location>
</feature>
<dbReference type="InterPro" id="IPR036736">
    <property type="entry name" value="ACP-like_sf"/>
</dbReference>
<proteinExistence type="predicted"/>
<dbReference type="EMBL" id="MU842808">
    <property type="protein sequence ID" value="KAK2035493.1"/>
    <property type="molecule type" value="Genomic_DNA"/>
</dbReference>
<evidence type="ECO:0000256" key="4">
    <source>
        <dbReference type="ARBA" id="ARBA00022679"/>
    </source>
</evidence>
<comment type="caution">
    <text evidence="11">The sequence shown here is derived from an EMBL/GenBank/DDBJ whole genome shotgun (WGS) entry which is preliminary data.</text>
</comment>
<organism evidence="11 12">
    <name type="scientific">Colletotrichum zoysiae</name>
    <dbReference type="NCBI Taxonomy" id="1216348"/>
    <lineage>
        <taxon>Eukaryota</taxon>
        <taxon>Fungi</taxon>
        <taxon>Dikarya</taxon>
        <taxon>Ascomycota</taxon>
        <taxon>Pezizomycotina</taxon>
        <taxon>Sordariomycetes</taxon>
        <taxon>Hypocreomycetidae</taxon>
        <taxon>Glomerellales</taxon>
        <taxon>Glomerellaceae</taxon>
        <taxon>Colletotrichum</taxon>
        <taxon>Colletotrichum graminicola species complex</taxon>
    </lineage>
</organism>
<dbReference type="SUPFAM" id="SSF53901">
    <property type="entry name" value="Thiolase-like"/>
    <property type="match status" value="1"/>
</dbReference>
<evidence type="ECO:0000256" key="6">
    <source>
        <dbReference type="PROSITE-ProRule" id="PRU01363"/>
    </source>
</evidence>
<reference evidence="11" key="1">
    <citation type="submission" date="2021-06" db="EMBL/GenBank/DDBJ databases">
        <title>Comparative genomics, transcriptomics and evolutionary studies reveal genomic signatures of adaptation to plant cell wall in hemibiotrophic fungi.</title>
        <authorList>
            <consortium name="DOE Joint Genome Institute"/>
            <person name="Baroncelli R."/>
            <person name="Diaz J.F."/>
            <person name="Benocci T."/>
            <person name="Peng M."/>
            <person name="Battaglia E."/>
            <person name="Haridas S."/>
            <person name="Andreopoulos W."/>
            <person name="Labutti K."/>
            <person name="Pangilinan J."/>
            <person name="Floch G.L."/>
            <person name="Makela M.R."/>
            <person name="Henrissat B."/>
            <person name="Grigoriev I.V."/>
            <person name="Crouch J.A."/>
            <person name="De Vries R.P."/>
            <person name="Sukno S.A."/>
            <person name="Thon M.R."/>
        </authorList>
    </citation>
    <scope>NUCLEOTIDE SEQUENCE</scope>
    <source>
        <strain evidence="11">MAFF235873</strain>
    </source>
</reference>
<dbReference type="Gene3D" id="3.40.47.10">
    <property type="match status" value="1"/>
</dbReference>
<dbReference type="PROSITE" id="PS52019">
    <property type="entry name" value="PKS_MFAS_DH"/>
    <property type="match status" value="1"/>
</dbReference>
<feature type="active site" description="Proton donor; for dehydratase activity" evidence="6">
    <location>
        <position position="1520"/>
    </location>
</feature>
<evidence type="ECO:0000256" key="2">
    <source>
        <dbReference type="ARBA" id="ARBA00022450"/>
    </source>
</evidence>
<dbReference type="InterPro" id="IPR014030">
    <property type="entry name" value="Ketoacyl_synth_N"/>
</dbReference>
<dbReference type="InterPro" id="IPR016036">
    <property type="entry name" value="Malonyl_transacylase_ACP-bd"/>
</dbReference>
<dbReference type="GO" id="GO:0004312">
    <property type="term" value="F:fatty acid synthase activity"/>
    <property type="evidence" value="ECO:0007669"/>
    <property type="project" value="TreeGrafter"/>
</dbReference>
<feature type="active site" description="Proton acceptor; for dehydratase activity" evidence="6">
    <location>
        <position position="1330"/>
    </location>
</feature>
<dbReference type="Gene3D" id="3.40.366.10">
    <property type="entry name" value="Malonyl-Coenzyme A Acyl Carrier Protein, domain 2"/>
    <property type="match status" value="3"/>
</dbReference>
<keyword evidence="2" id="KW-0596">Phosphopantetheine</keyword>
<dbReference type="GO" id="GO:0004315">
    <property type="term" value="F:3-oxoacyl-[acyl-carrier-protein] synthase activity"/>
    <property type="evidence" value="ECO:0007669"/>
    <property type="project" value="InterPro"/>
</dbReference>
<gene>
    <name evidence="11" type="ORF">LX32DRAFT_577012</name>
</gene>
<dbReference type="PANTHER" id="PTHR43775:SF21">
    <property type="entry name" value="NON-REDUCING POLYKETIDE SYNTHASE AUSA-RELATED"/>
    <property type="match status" value="1"/>
</dbReference>
<dbReference type="CDD" id="cd00833">
    <property type="entry name" value="PKS"/>
    <property type="match status" value="1"/>
</dbReference>
<dbReference type="Pfam" id="PF02801">
    <property type="entry name" value="Ketoacyl-synt_C"/>
    <property type="match status" value="1"/>
</dbReference>
<dbReference type="InterPro" id="IPR009081">
    <property type="entry name" value="PP-bd_ACP"/>
</dbReference>
<evidence type="ECO:0000313" key="12">
    <source>
        <dbReference type="Proteomes" id="UP001232148"/>
    </source>
</evidence>
<feature type="region of interest" description="Disordered" evidence="7">
    <location>
        <begin position="1848"/>
        <end position="1877"/>
    </location>
</feature>
<dbReference type="Pfam" id="PF00550">
    <property type="entry name" value="PP-binding"/>
    <property type="match status" value="2"/>
</dbReference>
<dbReference type="InterPro" id="IPR001227">
    <property type="entry name" value="Ac_transferase_dom_sf"/>
</dbReference>
<dbReference type="Gene3D" id="1.10.1200.10">
    <property type="entry name" value="ACP-like"/>
    <property type="match status" value="2"/>
</dbReference>
<dbReference type="SUPFAM" id="SSF55048">
    <property type="entry name" value="Probable ACP-binding domain of malonyl-CoA ACP transacylase"/>
    <property type="match status" value="1"/>
</dbReference>
<dbReference type="Pfam" id="PF00698">
    <property type="entry name" value="Acyl_transf_1"/>
    <property type="match status" value="1"/>
</dbReference>
<evidence type="ECO:0000259" key="9">
    <source>
        <dbReference type="PROSITE" id="PS52004"/>
    </source>
</evidence>
<evidence type="ECO:0000259" key="10">
    <source>
        <dbReference type="PROSITE" id="PS52019"/>
    </source>
</evidence>
<dbReference type="InterPro" id="IPR020841">
    <property type="entry name" value="PKS_Beta-ketoAc_synthase_dom"/>
</dbReference>
<dbReference type="PROSITE" id="PS00606">
    <property type="entry name" value="KS3_1"/>
    <property type="match status" value="1"/>
</dbReference>
<feature type="domain" description="PKS/mFAS DH" evidence="10">
    <location>
        <begin position="1289"/>
        <end position="1613"/>
    </location>
</feature>
<sequence length="2045" mass="223421">MTSYVLYPESASIFCPAPSLPDHKELRRLRRDCLNHEYMRNVAHGLRDVPGVWDNVKDAQDVSFNLSKQGNKHAQSLIDWISAGETDGLAGQASTMVTLPILLLSGLSQYFRFLELSRKNPSEFLQRISVGGAQGYCGGLLGALTIASARTEDELVVKACSSLRAAFLIGYFISGDEDGPRFTRRTTLIVRLKYEGHNRKDICKLICPQVYAAAINDPRSICFAGSESAIAFLADYAAEHGMPAQHTYPTGSGHDPLNGPHVDKILALMSAHDDPKLPAMEQLQVPVFSNWDGRPLISPADTDVAKDVVSNIVAGQCDWSTVITNLAQTLAERGSSCHSVVIFGRDCVPQQPFQRAGINISRINVMRTIEELDAAAFDYPDDAVAIVGTAFRLPGANNMDELWNMMENRISMCEEARQDRIPLHKSFRVTLDEKFTNGRKFWANHIPDVQYFDHKLFKINPREAEFMDPQQRLLLEVSYEALESSGYLGHRSYRREKNDNVGCFIGATVVEYEENASSRAPTAYTATGTLQAFLCGRLSYYFGWKGPSETIDTACSSSLVAFNRACVALRAGECKMALAGGSNVLGGVNLYLDLAKARLLSPTGQCKPFDATADGYCRSDGVGVVILKLLRDAEACGDRILAVVPAVGTNQGGLSPMITMPDQDAQVELFQRNLKYATLQPSDLTYVECHGTGTQAGDPTEVGSVIEVFGDPERRDPLYIGSIKGNIGHCEPAAGVSGLLKVLAMFRKGRIPPQGSLQTVNPKIPPLDASKVIIPTPVKRWDVARRAAMVNSYGAAGSNASLICCEYARLPSASTWGWWLPSSDSRHAGSGLISLPLIVTAASPDTLVDNCRAIASAARQNCSSPADVAFTLSEGRQRHDFRFLTTIPSDVDQLATVLESVDLEKAQALKVPTSRKHVVLVFAGQSKQVVHLHRGLYEGIPRFREHVNECSKILLDLGYESPLPSLLDESRSPQDTVILQTGTFIVQYSCARCWIDAGLEIAAVVGHSFGQLVALTVSGVLCLRDGLRAVAVRASLMKSAWKGEKGKMLAVHAAEPVIAAVEAEVDGLETACYNSPSSHVLVGTLKEITAAQTLLKLQFPSVKHQTVETTHGFHSRFTEAILPGLQALEESLDYGEPQIHIELCMKEGQTSKPAKGHIAQHTRSPVFFSDAIRRIEKRLGPCLWLEAGTDSPVIPMAKRAVADVSQHSYQPLKTPGAASMSTDLSTAFVNMWSEGVDSTFWPWLRCADDDETASPQLTDLPHYQFSRTSSWVSAIDHASVLKAKAMEDAELIQDFAPNETCRLVTPHAHDLTRYDVATRSQRFQTIVASHLVRGRALCPASLYLECVAMAVKLAQGPETDIWPPKGTDIVFVDVAFENMLGSGLDREVFVRLDPHPDKQQSWAFTFMSTQANGTDSQKARYVKHANGSVAVVTSSDREHVSELLTERIGALKSDVDAETLRKGRIYSLFKTVVDYTSLMQGLKSVVVNRNKFFAAMTNPTPILGPDESSVLHITDACVVDNFVQPLGFAVNTGDMCDPGVAYLFSGCRSFEISSLCSRNSKESPIHWEVVGSFEKVDEKIVRGNIYVLDPNDSRVVAVILGAQFNKIPLKVIESLLERLEPASKNIAGPGTPPPTPNLIPQPVPRERQHRERDIKVLKLTTRALEPVTAEDKNLQSDKTSYSLKALLSAYVQISSDVRSHGMTLGDLGLDSLAAIELADALQNKFSTQISVEDLSKSTFSDLANKYLSRTPHTSVSIDLGDSTVTEELSSSMFLRLREVVAVHCEISPLLIIPFSTLVDLGVDSLAIVEILDNLQEALGVKIDQNLVEQSMTLEELFKYSELVKQSLSPDPTKTPRMDGLGANRVDGSYCDDEQDNPSEKYEVRRGFLQTLEALCGVPQARMSMKATIPELGIDPLAMEELKDVLQRDFSWAHQLAVSLREMTVGEVLDSLESKSSTQINSQGSQQQSLHLEPQGVAHESSFNISSSRQTQVNSTNLRPAALFTVETCVFKEVDGCQIGADVYIPTKGFNGSAPLGMCAGGSGKQ</sequence>
<dbReference type="InterPro" id="IPR006162">
    <property type="entry name" value="Ppantetheine_attach_site"/>
</dbReference>
<dbReference type="Gene3D" id="3.30.70.3290">
    <property type="match status" value="1"/>
</dbReference>
<evidence type="ECO:0000256" key="3">
    <source>
        <dbReference type="ARBA" id="ARBA00022553"/>
    </source>
</evidence>
<keyword evidence="4" id="KW-0808">Transferase</keyword>
<dbReference type="GO" id="GO:0044550">
    <property type="term" value="P:secondary metabolite biosynthetic process"/>
    <property type="evidence" value="ECO:0007669"/>
    <property type="project" value="TreeGrafter"/>
</dbReference>
<dbReference type="PROSITE" id="PS00012">
    <property type="entry name" value="PHOSPHOPANTETHEINE"/>
    <property type="match status" value="2"/>
</dbReference>
<evidence type="ECO:0000256" key="1">
    <source>
        <dbReference type="ARBA" id="ARBA00005179"/>
    </source>
</evidence>
<feature type="compositionally biased region" description="Pro residues" evidence="7">
    <location>
        <begin position="1630"/>
        <end position="1643"/>
    </location>
</feature>
<dbReference type="PROSITE" id="PS50075">
    <property type="entry name" value="CARRIER"/>
    <property type="match status" value="1"/>
</dbReference>
<dbReference type="SMART" id="SM00825">
    <property type="entry name" value="PKS_KS"/>
    <property type="match status" value="1"/>
</dbReference>
<feature type="region of interest" description="Disordered" evidence="7">
    <location>
        <begin position="1623"/>
        <end position="1650"/>
    </location>
</feature>
<dbReference type="SMART" id="SM00827">
    <property type="entry name" value="PKS_AT"/>
    <property type="match status" value="1"/>
</dbReference>
<dbReference type="InterPro" id="IPR042104">
    <property type="entry name" value="PKS_dehydratase_sf"/>
</dbReference>
<accession>A0AAD9HUW2</accession>
<dbReference type="InterPro" id="IPR050091">
    <property type="entry name" value="PKS_NRPS_Biosynth_Enz"/>
</dbReference>
<dbReference type="Gene3D" id="3.10.129.110">
    <property type="entry name" value="Polyketide synthase dehydratase"/>
    <property type="match status" value="1"/>
</dbReference>
<feature type="domain" description="Ketosynthase family 3 (KS3)" evidence="9">
    <location>
        <begin position="381"/>
        <end position="806"/>
    </location>
</feature>